<keyword evidence="6" id="KW-1015">Disulfide bond</keyword>
<evidence type="ECO:0000256" key="7">
    <source>
        <dbReference type="PROSITE-ProRule" id="PRU00076"/>
    </source>
</evidence>
<feature type="non-terminal residue" evidence="10">
    <location>
        <position position="1"/>
    </location>
</feature>
<dbReference type="Proteomes" id="UP000824469">
    <property type="component" value="Unassembled WGS sequence"/>
</dbReference>
<keyword evidence="3" id="KW-0677">Repeat</keyword>
<keyword evidence="8" id="KW-1133">Transmembrane helix</keyword>
<dbReference type="PANTHER" id="PTHR27005:SF283">
    <property type="entry name" value="OS02G0633066 PROTEIN"/>
    <property type="match status" value="1"/>
</dbReference>
<dbReference type="SUPFAM" id="SSF56112">
    <property type="entry name" value="Protein kinase-like (PK-like)"/>
    <property type="match status" value="1"/>
</dbReference>
<dbReference type="InterPro" id="IPR000742">
    <property type="entry name" value="EGF"/>
</dbReference>
<dbReference type="InterPro" id="IPR011009">
    <property type="entry name" value="Kinase-like_dom_sf"/>
</dbReference>
<evidence type="ECO:0000259" key="9">
    <source>
        <dbReference type="PROSITE" id="PS50026"/>
    </source>
</evidence>
<dbReference type="GO" id="GO:0005524">
    <property type="term" value="F:ATP binding"/>
    <property type="evidence" value="ECO:0007669"/>
    <property type="project" value="UniProtKB-KW"/>
</dbReference>
<dbReference type="AlphaFoldDB" id="A0AA38BRW8"/>
<name>A0AA38BRW8_TAXCH</name>
<dbReference type="FunFam" id="2.10.25.10:FF:000038">
    <property type="entry name" value="Fibrillin 2"/>
    <property type="match status" value="1"/>
</dbReference>
<dbReference type="InterPro" id="IPR045274">
    <property type="entry name" value="WAK-like"/>
</dbReference>
<evidence type="ECO:0000256" key="2">
    <source>
        <dbReference type="ARBA" id="ARBA00022729"/>
    </source>
</evidence>
<dbReference type="GO" id="GO:0005886">
    <property type="term" value="C:plasma membrane"/>
    <property type="evidence" value="ECO:0007669"/>
    <property type="project" value="TreeGrafter"/>
</dbReference>
<evidence type="ECO:0000256" key="3">
    <source>
        <dbReference type="ARBA" id="ARBA00022737"/>
    </source>
</evidence>
<dbReference type="Gene3D" id="2.10.25.10">
    <property type="entry name" value="Laminin"/>
    <property type="match status" value="1"/>
</dbReference>
<dbReference type="InterPro" id="IPR001881">
    <property type="entry name" value="EGF-like_Ca-bd_dom"/>
</dbReference>
<comment type="caution">
    <text evidence="10">The sequence shown here is derived from an EMBL/GenBank/DDBJ whole genome shotgun (WGS) entry which is preliminary data.</text>
</comment>
<dbReference type="PROSITE" id="PS00010">
    <property type="entry name" value="ASX_HYDROXYL"/>
    <property type="match status" value="1"/>
</dbReference>
<evidence type="ECO:0000256" key="5">
    <source>
        <dbReference type="ARBA" id="ARBA00022840"/>
    </source>
</evidence>
<dbReference type="InterPro" id="IPR049883">
    <property type="entry name" value="NOTCH1_EGF-like"/>
</dbReference>
<dbReference type="CDD" id="cd00054">
    <property type="entry name" value="EGF_CA"/>
    <property type="match status" value="1"/>
</dbReference>
<feature type="domain" description="EGF-like" evidence="9">
    <location>
        <begin position="1"/>
        <end position="42"/>
    </location>
</feature>
<dbReference type="EMBL" id="JAHRHJ020003813">
    <property type="protein sequence ID" value="KAH9289305.1"/>
    <property type="molecule type" value="Genomic_DNA"/>
</dbReference>
<dbReference type="InterPro" id="IPR000152">
    <property type="entry name" value="EGF-type_Asp/Asn_hydroxyl_site"/>
</dbReference>
<sequence>VDECRSTELNLCAEPSKGGVCHNFPGSYNCSCAKGYRGDGFQNGTGCQARTSNQGVVPAIAGSVSSFVVVSVAASVLIWWLKKRHLKLVEAKYFQQLQQFITSRVGRETLRLYSAKELERACKNYSNDMKLGSGGFGTVYRGSLSD</sequence>
<dbReference type="Pfam" id="PF07645">
    <property type="entry name" value="EGF_CA"/>
    <property type="match status" value="1"/>
</dbReference>
<gene>
    <name evidence="10" type="ORF">KI387_033422</name>
</gene>
<dbReference type="SUPFAM" id="SSF57196">
    <property type="entry name" value="EGF/Laminin"/>
    <property type="match status" value="1"/>
</dbReference>
<dbReference type="SMART" id="SM00179">
    <property type="entry name" value="EGF_CA"/>
    <property type="match status" value="1"/>
</dbReference>
<organism evidence="10 11">
    <name type="scientific">Taxus chinensis</name>
    <name type="common">Chinese yew</name>
    <name type="synonym">Taxus wallichiana var. chinensis</name>
    <dbReference type="NCBI Taxonomy" id="29808"/>
    <lineage>
        <taxon>Eukaryota</taxon>
        <taxon>Viridiplantae</taxon>
        <taxon>Streptophyta</taxon>
        <taxon>Embryophyta</taxon>
        <taxon>Tracheophyta</taxon>
        <taxon>Spermatophyta</taxon>
        <taxon>Pinopsida</taxon>
        <taxon>Pinidae</taxon>
        <taxon>Conifers II</taxon>
        <taxon>Cupressales</taxon>
        <taxon>Taxaceae</taxon>
        <taxon>Taxus</taxon>
    </lineage>
</organism>
<evidence type="ECO:0000313" key="11">
    <source>
        <dbReference type="Proteomes" id="UP000824469"/>
    </source>
</evidence>
<keyword evidence="8" id="KW-0812">Transmembrane</keyword>
<dbReference type="GO" id="GO:0007166">
    <property type="term" value="P:cell surface receptor signaling pathway"/>
    <property type="evidence" value="ECO:0007669"/>
    <property type="project" value="InterPro"/>
</dbReference>
<keyword evidence="8" id="KW-0472">Membrane</keyword>
<dbReference type="PROSITE" id="PS50026">
    <property type="entry name" value="EGF_3"/>
    <property type="match status" value="1"/>
</dbReference>
<accession>A0AA38BRW8</accession>
<evidence type="ECO:0000256" key="8">
    <source>
        <dbReference type="SAM" id="Phobius"/>
    </source>
</evidence>
<keyword evidence="2" id="KW-0732">Signal</keyword>
<dbReference type="GO" id="GO:0005509">
    <property type="term" value="F:calcium ion binding"/>
    <property type="evidence" value="ECO:0007669"/>
    <property type="project" value="InterPro"/>
</dbReference>
<keyword evidence="1 7" id="KW-0245">EGF-like domain</keyword>
<protein>
    <recommendedName>
        <fullName evidence="9">EGF-like domain-containing protein</fullName>
    </recommendedName>
</protein>
<dbReference type="GO" id="GO:0004674">
    <property type="term" value="F:protein serine/threonine kinase activity"/>
    <property type="evidence" value="ECO:0007669"/>
    <property type="project" value="TreeGrafter"/>
</dbReference>
<proteinExistence type="predicted"/>
<evidence type="ECO:0000256" key="4">
    <source>
        <dbReference type="ARBA" id="ARBA00022741"/>
    </source>
</evidence>
<keyword evidence="4" id="KW-0547">Nucleotide-binding</keyword>
<dbReference type="OMA" id="ERACKNY"/>
<comment type="caution">
    <text evidence="7">Lacks conserved residue(s) required for the propagation of feature annotation.</text>
</comment>
<dbReference type="PANTHER" id="PTHR27005">
    <property type="entry name" value="WALL-ASSOCIATED RECEPTOR KINASE-LIKE 21"/>
    <property type="match status" value="1"/>
</dbReference>
<feature type="transmembrane region" description="Helical" evidence="8">
    <location>
        <begin position="59"/>
        <end position="81"/>
    </location>
</feature>
<dbReference type="Gene3D" id="3.30.200.20">
    <property type="entry name" value="Phosphorylase Kinase, domain 1"/>
    <property type="match status" value="1"/>
</dbReference>
<evidence type="ECO:0000313" key="10">
    <source>
        <dbReference type="EMBL" id="KAH9289305.1"/>
    </source>
</evidence>
<evidence type="ECO:0000256" key="6">
    <source>
        <dbReference type="ARBA" id="ARBA00023157"/>
    </source>
</evidence>
<feature type="non-terminal residue" evidence="10">
    <location>
        <position position="146"/>
    </location>
</feature>
<keyword evidence="5" id="KW-0067">ATP-binding</keyword>
<keyword evidence="11" id="KW-1185">Reference proteome</keyword>
<evidence type="ECO:0000256" key="1">
    <source>
        <dbReference type="ARBA" id="ARBA00022536"/>
    </source>
</evidence>
<reference evidence="10 11" key="1">
    <citation type="journal article" date="2021" name="Nat. Plants">
        <title>The Taxus genome provides insights into paclitaxel biosynthesis.</title>
        <authorList>
            <person name="Xiong X."/>
            <person name="Gou J."/>
            <person name="Liao Q."/>
            <person name="Li Y."/>
            <person name="Zhou Q."/>
            <person name="Bi G."/>
            <person name="Li C."/>
            <person name="Du R."/>
            <person name="Wang X."/>
            <person name="Sun T."/>
            <person name="Guo L."/>
            <person name="Liang H."/>
            <person name="Lu P."/>
            <person name="Wu Y."/>
            <person name="Zhang Z."/>
            <person name="Ro D.K."/>
            <person name="Shang Y."/>
            <person name="Huang S."/>
            <person name="Yan J."/>
        </authorList>
    </citation>
    <scope>NUCLEOTIDE SEQUENCE [LARGE SCALE GENOMIC DNA]</scope>
    <source>
        <strain evidence="10">Ta-2019</strain>
    </source>
</reference>